<evidence type="ECO:0008006" key="9">
    <source>
        <dbReference type="Google" id="ProtNLM"/>
    </source>
</evidence>
<organism evidence="7 8">
    <name type="scientific">Lymnaea stagnalis</name>
    <name type="common">Great pond snail</name>
    <name type="synonym">Helix stagnalis</name>
    <dbReference type="NCBI Taxonomy" id="6523"/>
    <lineage>
        <taxon>Eukaryota</taxon>
        <taxon>Metazoa</taxon>
        <taxon>Spiralia</taxon>
        <taxon>Lophotrochozoa</taxon>
        <taxon>Mollusca</taxon>
        <taxon>Gastropoda</taxon>
        <taxon>Heterobranchia</taxon>
        <taxon>Euthyneura</taxon>
        <taxon>Panpulmonata</taxon>
        <taxon>Hygrophila</taxon>
        <taxon>Lymnaeoidea</taxon>
        <taxon>Lymnaeidae</taxon>
        <taxon>Lymnaea</taxon>
    </lineage>
</organism>
<dbReference type="GO" id="GO:0005886">
    <property type="term" value="C:plasma membrane"/>
    <property type="evidence" value="ECO:0007669"/>
    <property type="project" value="TreeGrafter"/>
</dbReference>
<dbReference type="Pfam" id="PF10242">
    <property type="entry name" value="L_HMGIC_fpl"/>
    <property type="match status" value="1"/>
</dbReference>
<feature type="transmembrane region" description="Helical" evidence="6">
    <location>
        <begin position="27"/>
        <end position="50"/>
    </location>
</feature>
<comment type="caution">
    <text evidence="7">The sequence shown here is derived from an EMBL/GenBank/DDBJ whole genome shotgun (WGS) entry which is preliminary data.</text>
</comment>
<evidence type="ECO:0000256" key="5">
    <source>
        <dbReference type="SAM" id="MobiDB-lite"/>
    </source>
</evidence>
<gene>
    <name evidence="7" type="ORF">GSLYS_00006324001</name>
</gene>
<reference evidence="7 8" key="1">
    <citation type="submission" date="2024-04" db="EMBL/GenBank/DDBJ databases">
        <authorList>
            <consortium name="Genoscope - CEA"/>
            <person name="William W."/>
        </authorList>
    </citation>
    <scope>NUCLEOTIDE SEQUENCE [LARGE SCALE GENOMIC DNA]</scope>
</reference>
<feature type="compositionally biased region" description="Basic and acidic residues" evidence="5">
    <location>
        <begin position="252"/>
        <end position="267"/>
    </location>
</feature>
<dbReference type="Proteomes" id="UP001497497">
    <property type="component" value="Unassembled WGS sequence"/>
</dbReference>
<keyword evidence="2 6" id="KW-0812">Transmembrane</keyword>
<dbReference type="InterPro" id="IPR019372">
    <property type="entry name" value="LHFPL"/>
</dbReference>
<keyword evidence="3 6" id="KW-1133">Transmembrane helix</keyword>
<evidence type="ECO:0000256" key="2">
    <source>
        <dbReference type="ARBA" id="ARBA00022692"/>
    </source>
</evidence>
<sequence length="274" mass="30466">MEDAKYTEEMVLVYHFKYMREYRGVSVLWAVLTIIWCILNIVCFVQPQWIGDTEESIGYGHIGVYAYCYPDAVNGKYICSGSFTDFDTILNGSFKASTFFCGVAALLMLITVAALMLFFCFKKTAVFVFCGILELVVAIFMFLACVIFPSGWGEQRVYDLCGAEAGEYKIGKCGVRWAYILAMLGIFDAFVLALLAFFLASKRAKPGKQARYVNGTVTKSELNGGYSETMSKKSIAIQPQVLAVPADGVGGEPDRYSEFSRHSEKPRSRGGFQL</sequence>
<dbReference type="PANTHER" id="PTHR12489">
    <property type="entry name" value="LIPOMA HMGIC FUSION PARTNER-LIKE PROTEIN"/>
    <property type="match status" value="1"/>
</dbReference>
<evidence type="ECO:0000256" key="6">
    <source>
        <dbReference type="SAM" id="Phobius"/>
    </source>
</evidence>
<dbReference type="AlphaFoldDB" id="A0AAV2HHK1"/>
<protein>
    <recommendedName>
        <fullName evidence="9">Lipoma HMGIC fusion partner-like 3 protein</fullName>
    </recommendedName>
</protein>
<name>A0AAV2HHK1_LYMST</name>
<keyword evidence="8" id="KW-1185">Reference proteome</keyword>
<keyword evidence="4 6" id="KW-0472">Membrane</keyword>
<feature type="transmembrane region" description="Helical" evidence="6">
    <location>
        <begin position="96"/>
        <end position="119"/>
    </location>
</feature>
<dbReference type="GO" id="GO:0007605">
    <property type="term" value="P:sensory perception of sound"/>
    <property type="evidence" value="ECO:0007669"/>
    <property type="project" value="TreeGrafter"/>
</dbReference>
<feature type="transmembrane region" description="Helical" evidence="6">
    <location>
        <begin position="126"/>
        <end position="149"/>
    </location>
</feature>
<feature type="transmembrane region" description="Helical" evidence="6">
    <location>
        <begin position="177"/>
        <end position="200"/>
    </location>
</feature>
<evidence type="ECO:0000256" key="1">
    <source>
        <dbReference type="ARBA" id="ARBA00004141"/>
    </source>
</evidence>
<evidence type="ECO:0000256" key="4">
    <source>
        <dbReference type="ARBA" id="ARBA00023136"/>
    </source>
</evidence>
<dbReference type="EMBL" id="CAXITT010000111">
    <property type="protein sequence ID" value="CAL1532245.1"/>
    <property type="molecule type" value="Genomic_DNA"/>
</dbReference>
<proteinExistence type="predicted"/>
<accession>A0AAV2HHK1</accession>
<evidence type="ECO:0000313" key="8">
    <source>
        <dbReference type="Proteomes" id="UP001497497"/>
    </source>
</evidence>
<evidence type="ECO:0000313" key="7">
    <source>
        <dbReference type="EMBL" id="CAL1532245.1"/>
    </source>
</evidence>
<dbReference type="PANTHER" id="PTHR12489:SF1">
    <property type="entry name" value="LP10272P"/>
    <property type="match status" value="1"/>
</dbReference>
<evidence type="ECO:0000256" key="3">
    <source>
        <dbReference type="ARBA" id="ARBA00022989"/>
    </source>
</evidence>
<feature type="region of interest" description="Disordered" evidence="5">
    <location>
        <begin position="246"/>
        <end position="274"/>
    </location>
</feature>
<comment type="subcellular location">
    <subcellularLocation>
        <location evidence="1">Membrane</location>
        <topology evidence="1">Multi-pass membrane protein</topology>
    </subcellularLocation>
</comment>